<comment type="subcellular location">
    <subcellularLocation>
        <location evidence="1">Membrane</location>
    </subcellularLocation>
</comment>
<feature type="region of interest" description="Disordered" evidence="7">
    <location>
        <begin position="536"/>
        <end position="575"/>
    </location>
</feature>
<keyword evidence="6" id="KW-0325">Glycoprotein</keyword>
<comment type="similarity">
    <text evidence="2">Belongs to the CD36 family.</text>
</comment>
<evidence type="ECO:0000256" key="2">
    <source>
        <dbReference type="ARBA" id="ARBA00010532"/>
    </source>
</evidence>
<evidence type="ECO:0000256" key="5">
    <source>
        <dbReference type="ARBA" id="ARBA00023136"/>
    </source>
</evidence>
<evidence type="ECO:0000256" key="4">
    <source>
        <dbReference type="ARBA" id="ARBA00022989"/>
    </source>
</evidence>
<dbReference type="InterPro" id="IPR002159">
    <property type="entry name" value="CD36_fam"/>
</dbReference>
<keyword evidence="9" id="KW-1185">Reference proteome</keyword>
<keyword evidence="3" id="KW-0812">Transmembrane</keyword>
<keyword evidence="5" id="KW-0472">Membrane</keyword>
<dbReference type="Pfam" id="PF01130">
    <property type="entry name" value="CD36"/>
    <property type="match status" value="1"/>
</dbReference>
<evidence type="ECO:0000256" key="6">
    <source>
        <dbReference type="ARBA" id="ARBA00023180"/>
    </source>
</evidence>
<reference evidence="8" key="1">
    <citation type="submission" date="2022-12" db="EMBL/GenBank/DDBJ databases">
        <title>Genome assemblies of Blomia tropicalis.</title>
        <authorList>
            <person name="Cui Y."/>
        </authorList>
    </citation>
    <scope>NUCLEOTIDE SEQUENCE</scope>
    <source>
        <tissue evidence="8">Adult mites</tissue>
    </source>
</reference>
<evidence type="ECO:0000256" key="3">
    <source>
        <dbReference type="ARBA" id="ARBA00022692"/>
    </source>
</evidence>
<accession>A0A9Q0LZN7</accession>
<evidence type="ECO:0000256" key="7">
    <source>
        <dbReference type="SAM" id="MobiDB-lite"/>
    </source>
</evidence>
<dbReference type="GO" id="GO:0016020">
    <property type="term" value="C:membrane"/>
    <property type="evidence" value="ECO:0007669"/>
    <property type="project" value="UniProtKB-SubCell"/>
</dbReference>
<evidence type="ECO:0000313" key="9">
    <source>
        <dbReference type="Proteomes" id="UP001142055"/>
    </source>
</evidence>
<name>A0A9Q0LZN7_BLOTA</name>
<keyword evidence="4" id="KW-1133">Transmembrane helix</keyword>
<evidence type="ECO:0000313" key="8">
    <source>
        <dbReference type="EMBL" id="KAJ6216585.1"/>
    </source>
</evidence>
<evidence type="ECO:0008006" key="10">
    <source>
        <dbReference type="Google" id="ProtNLM"/>
    </source>
</evidence>
<protein>
    <recommendedName>
        <fullName evidence="10">Scavenger receptor class B member 1</fullName>
    </recommendedName>
</protein>
<dbReference type="AlphaFoldDB" id="A0A9Q0LZN7"/>
<gene>
    <name evidence="8" type="ORF">RDWZM_007742</name>
</gene>
<feature type="region of interest" description="Disordered" evidence="7">
    <location>
        <begin position="646"/>
        <end position="682"/>
    </location>
</feature>
<dbReference type="PANTHER" id="PTHR11923:SF51">
    <property type="entry name" value="LYSOSOME MEMBRANE PROTEIN 2"/>
    <property type="match status" value="1"/>
</dbReference>
<sequence length="682" mass="78383">MPSVRISNIKKRLRKCTVVGLLLTLIGAYLHFNFIDLLNGALKSQLQIKEGNDFTAAWNKNPFPITLDVFVFTLENPKAFASGAKASLRELGPYSYNLWIHKTSSSFNEDQTKVRFWESNTFEFREDSPSQLSDKIRILNFPVYAMANMARNMVAQLPLSFIIAPVASWLVRILFSTHEESLVKELTVEQLLNGYPFTILDTIDTMTKPLTWFGVTLPDTGMPDNKFGFLWTKNNTKGGPFEAYTGQKDTQLLKLITYRGQSTLPFYNESNCNVIKGSEGTTFNVDVDRKKKYYIFTTDTCRTFNLIYQKDTWVNGIPAYRFIPNPNIFRSPDINPDNRCYCHTSNLEMCDGIFDLGPCLNGAPAAYSFPHFLGASMKIRDNVKNMHPDSTKHQAYVDIEPFMGAPIRGSEKLQMNALIKPIPYLSGFNNFREGIIPLIWMRKELELKSVQSIPSRTSSKEPLTTNDYEARDQITRAQITRDGRYERNHSMKYRRSEPSYRESSRIRTNRRLMSQVEQPIPYYPNDYNVTLTNPNHVSSSTRRVSSHRSRSSQPIVLKRTHSNTTNHSNRKNVNESKYIDIEPSIEEGRESKQEVVSLKKQESVYSMNTDYGEQNERNVPRNISDLDLDNFDSTWTSVNDVIRQQDQEMNEKRKYETNSKTIEDVPTAPANRQTWSPPGAVQ</sequence>
<proteinExistence type="inferred from homology"/>
<evidence type="ECO:0000256" key="1">
    <source>
        <dbReference type="ARBA" id="ARBA00004370"/>
    </source>
</evidence>
<dbReference type="GO" id="GO:0005737">
    <property type="term" value="C:cytoplasm"/>
    <property type="evidence" value="ECO:0007669"/>
    <property type="project" value="TreeGrafter"/>
</dbReference>
<feature type="compositionally biased region" description="Basic and acidic residues" evidence="7">
    <location>
        <begin position="646"/>
        <end position="663"/>
    </location>
</feature>
<dbReference type="EMBL" id="JAPWDV010000003">
    <property type="protein sequence ID" value="KAJ6216585.1"/>
    <property type="molecule type" value="Genomic_DNA"/>
</dbReference>
<comment type="caution">
    <text evidence="8">The sequence shown here is derived from an EMBL/GenBank/DDBJ whole genome shotgun (WGS) entry which is preliminary data.</text>
</comment>
<dbReference type="GO" id="GO:0005044">
    <property type="term" value="F:scavenger receptor activity"/>
    <property type="evidence" value="ECO:0007669"/>
    <property type="project" value="TreeGrafter"/>
</dbReference>
<dbReference type="PRINTS" id="PR01609">
    <property type="entry name" value="CD36FAMILY"/>
</dbReference>
<organism evidence="8 9">
    <name type="scientific">Blomia tropicalis</name>
    <name type="common">Mite</name>
    <dbReference type="NCBI Taxonomy" id="40697"/>
    <lineage>
        <taxon>Eukaryota</taxon>
        <taxon>Metazoa</taxon>
        <taxon>Ecdysozoa</taxon>
        <taxon>Arthropoda</taxon>
        <taxon>Chelicerata</taxon>
        <taxon>Arachnida</taxon>
        <taxon>Acari</taxon>
        <taxon>Acariformes</taxon>
        <taxon>Sarcoptiformes</taxon>
        <taxon>Astigmata</taxon>
        <taxon>Glycyphagoidea</taxon>
        <taxon>Echimyopodidae</taxon>
        <taxon>Blomia</taxon>
    </lineage>
</organism>
<dbReference type="OMA" id="KFGFLWT"/>
<dbReference type="Proteomes" id="UP001142055">
    <property type="component" value="Chromosome 3"/>
</dbReference>
<dbReference type="PANTHER" id="PTHR11923">
    <property type="entry name" value="SCAVENGER RECEPTOR CLASS B TYPE-1 SR-B1"/>
    <property type="match status" value="1"/>
</dbReference>